<comment type="caution">
    <text evidence="11">The sequence shown here is derived from an EMBL/GenBank/DDBJ whole genome shotgun (WGS) entry which is preliminary data.</text>
</comment>
<keyword evidence="3" id="KW-1003">Cell membrane</keyword>
<feature type="transmembrane region" description="Helical" evidence="9">
    <location>
        <begin position="206"/>
        <end position="230"/>
    </location>
</feature>
<evidence type="ECO:0000259" key="10">
    <source>
        <dbReference type="PROSITE" id="PS50253"/>
    </source>
</evidence>
<gene>
    <name evidence="11" type="ORF">NDI86_19450</name>
</gene>
<comment type="subcellular location">
    <subcellularLocation>
        <location evidence="1 7">Cell membrane</location>
        <topology evidence="1 7">Multi-pass membrane protein</topology>
    </subcellularLocation>
</comment>
<evidence type="ECO:0000313" key="11">
    <source>
        <dbReference type="EMBL" id="MDS0284272.1"/>
    </source>
</evidence>
<evidence type="ECO:0000256" key="7">
    <source>
        <dbReference type="RuleBase" id="RU003376"/>
    </source>
</evidence>
<keyword evidence="12" id="KW-1185">Reference proteome</keyword>
<dbReference type="GeneID" id="84781174"/>
<dbReference type="EMBL" id="JAMQOS010000008">
    <property type="protein sequence ID" value="MDS0284272.1"/>
    <property type="molecule type" value="Genomic_DNA"/>
</dbReference>
<feature type="transmembrane region" description="Helical" evidence="9">
    <location>
        <begin position="93"/>
        <end position="114"/>
    </location>
</feature>
<evidence type="ECO:0000256" key="6">
    <source>
        <dbReference type="ARBA" id="ARBA00023136"/>
    </source>
</evidence>
<feature type="transmembrane region" description="Helical" evidence="9">
    <location>
        <begin position="31"/>
        <end position="59"/>
    </location>
</feature>
<dbReference type="InterPro" id="IPR035973">
    <property type="entry name" value="Cyt_c_oxidase_su3-like_sf"/>
</dbReference>
<evidence type="ECO:0000256" key="9">
    <source>
        <dbReference type="SAM" id="Phobius"/>
    </source>
</evidence>
<feature type="domain" description="Heme-copper oxidase subunit III family profile" evidence="10">
    <location>
        <begin position="27"/>
        <end position="271"/>
    </location>
</feature>
<proteinExistence type="inferred from homology"/>
<sequence length="271" mass="29785">MSNEDMSDRPGEPVRRGEGAEGFPHGSKYPLFVALGMFFTGLGLSMFTVALVIGIPVLIYGMWGWTKEYTIEEFETGVVPAQKRQLLGFKSGYISMLLVILGELIIFASLFVVWFYLKATRGPFPPEGMPGPDLMLGIVMTVLLLAASVALGYGRYAIARDERAPFNWGLALSMVFGVAYLVVFALDWMNMAAGGAVPSQGPYPAAYYVLTGTHAAHLLAGLVLSGIIAYRAWGRDHFSSNRHLMVKTTEAYWHFLTFLSILILAFVYFPG</sequence>
<evidence type="ECO:0000256" key="8">
    <source>
        <dbReference type="SAM" id="MobiDB-lite"/>
    </source>
</evidence>
<evidence type="ECO:0000256" key="4">
    <source>
        <dbReference type="ARBA" id="ARBA00022692"/>
    </source>
</evidence>
<keyword evidence="6 9" id="KW-0472">Membrane</keyword>
<keyword evidence="4 7" id="KW-0812">Transmembrane</keyword>
<feature type="region of interest" description="Disordered" evidence="8">
    <location>
        <begin position="1"/>
        <end position="21"/>
    </location>
</feature>
<accession>A0ABU2FVL7</accession>
<dbReference type="Gene3D" id="1.10.287.70">
    <property type="match status" value="1"/>
</dbReference>
<keyword evidence="5 9" id="KW-1133">Transmembrane helix</keyword>
<dbReference type="Pfam" id="PF00510">
    <property type="entry name" value="COX3"/>
    <property type="match status" value="1"/>
</dbReference>
<dbReference type="PANTHER" id="PTHR11403">
    <property type="entry name" value="CYTOCHROME C OXIDASE SUBUNIT III"/>
    <property type="match status" value="1"/>
</dbReference>
<dbReference type="InterPro" id="IPR013833">
    <property type="entry name" value="Cyt_c_oxidase_su3_a-hlx"/>
</dbReference>
<comment type="similarity">
    <text evidence="2 7">Belongs to the cytochrome c oxidase subunit 3 family.</text>
</comment>
<feature type="transmembrane region" description="Helical" evidence="9">
    <location>
        <begin position="251"/>
        <end position="269"/>
    </location>
</feature>
<dbReference type="PANTHER" id="PTHR11403:SF2">
    <property type="entry name" value="CYTOCHROME BO(3) UBIQUINOL OXIDASE SUBUNIT 3"/>
    <property type="match status" value="1"/>
</dbReference>
<feature type="transmembrane region" description="Helical" evidence="9">
    <location>
        <begin position="166"/>
        <end position="186"/>
    </location>
</feature>
<organism evidence="11 12">
    <name type="scientific">Haloarcula onubensis</name>
    <dbReference type="NCBI Taxonomy" id="2950539"/>
    <lineage>
        <taxon>Archaea</taxon>
        <taxon>Methanobacteriati</taxon>
        <taxon>Methanobacteriota</taxon>
        <taxon>Stenosarchaea group</taxon>
        <taxon>Halobacteria</taxon>
        <taxon>Halobacteriales</taxon>
        <taxon>Haloarculaceae</taxon>
        <taxon>Haloarcula</taxon>
    </lineage>
</organism>
<dbReference type="RefSeq" id="WP_310902014.1">
    <property type="nucleotide sequence ID" value="NZ_JAMQOS010000008.1"/>
</dbReference>
<evidence type="ECO:0000313" key="12">
    <source>
        <dbReference type="Proteomes" id="UP001268864"/>
    </source>
</evidence>
<dbReference type="CDD" id="cd00386">
    <property type="entry name" value="Heme_Cu_Oxidase_III_like"/>
    <property type="match status" value="1"/>
</dbReference>
<dbReference type="Gene3D" id="1.20.120.80">
    <property type="entry name" value="Cytochrome c oxidase, subunit III, four-helix bundle"/>
    <property type="match status" value="1"/>
</dbReference>
<dbReference type="SUPFAM" id="SSF81452">
    <property type="entry name" value="Cytochrome c oxidase subunit III-like"/>
    <property type="match status" value="1"/>
</dbReference>
<dbReference type="InterPro" id="IPR000298">
    <property type="entry name" value="Cyt_c_oxidase-like_su3"/>
</dbReference>
<protein>
    <submittedName>
        <fullName evidence="11">Heme-copper oxidase subunit III</fullName>
    </submittedName>
</protein>
<evidence type="ECO:0000256" key="3">
    <source>
        <dbReference type="ARBA" id="ARBA00022475"/>
    </source>
</evidence>
<dbReference type="Proteomes" id="UP001268864">
    <property type="component" value="Unassembled WGS sequence"/>
</dbReference>
<evidence type="ECO:0000256" key="2">
    <source>
        <dbReference type="ARBA" id="ARBA00010581"/>
    </source>
</evidence>
<evidence type="ECO:0000256" key="5">
    <source>
        <dbReference type="ARBA" id="ARBA00022989"/>
    </source>
</evidence>
<feature type="transmembrane region" description="Helical" evidence="9">
    <location>
        <begin position="134"/>
        <end position="154"/>
    </location>
</feature>
<feature type="compositionally biased region" description="Basic and acidic residues" evidence="8">
    <location>
        <begin position="1"/>
        <end position="19"/>
    </location>
</feature>
<evidence type="ECO:0000256" key="1">
    <source>
        <dbReference type="ARBA" id="ARBA00004651"/>
    </source>
</evidence>
<dbReference type="InterPro" id="IPR024791">
    <property type="entry name" value="Cyt_c/ubiquinol_Oxase_su3"/>
</dbReference>
<name>A0ABU2FVL7_9EURY</name>
<reference evidence="11 12" key="1">
    <citation type="submission" date="2022-06" db="EMBL/GenBank/DDBJ databases">
        <title>Halomicroarcula sp. a new haloarchaeum isolate from saline soil.</title>
        <authorList>
            <person name="Strakova D."/>
            <person name="Galisteo C."/>
            <person name="Sanchez-Porro C."/>
            <person name="Ventosa A."/>
        </authorList>
    </citation>
    <scope>NUCLEOTIDE SEQUENCE [LARGE SCALE GENOMIC DNA]</scope>
    <source>
        <strain evidence="11 12">S3CR25-11</strain>
    </source>
</reference>
<dbReference type="PROSITE" id="PS50253">
    <property type="entry name" value="COX3"/>
    <property type="match status" value="1"/>
</dbReference>